<dbReference type="InterPro" id="IPR012938">
    <property type="entry name" value="Glc/Sorbosone_DH"/>
</dbReference>
<evidence type="ECO:0000259" key="2">
    <source>
        <dbReference type="Pfam" id="PF07995"/>
    </source>
</evidence>
<dbReference type="KEGG" id="fil:BN1229_v1_0662"/>
<dbReference type="PANTHER" id="PTHR19328:SF75">
    <property type="entry name" value="ALDOSE SUGAR DEHYDROGENASE YLII"/>
    <property type="match status" value="1"/>
</dbReference>
<reference evidence="4" key="1">
    <citation type="submission" date="2015-02" db="EMBL/GenBank/DDBJ databases">
        <authorList>
            <person name="Chooi Y.-H."/>
        </authorList>
    </citation>
    <scope>NUCLEOTIDE SEQUENCE [LARGE SCALE GENOMIC DNA]</scope>
    <source>
        <strain evidence="4">strain Y</strain>
    </source>
</reference>
<name>A0A0D6JBY7_9HYPH</name>
<feature type="signal peptide" evidence="1">
    <location>
        <begin position="1"/>
        <end position="20"/>
    </location>
</feature>
<dbReference type="AlphaFoldDB" id="A0A0D6JBY7"/>
<proteinExistence type="predicted"/>
<feature type="domain" description="Glucose/Sorbosone dehydrogenase" evidence="2">
    <location>
        <begin position="40"/>
        <end position="365"/>
    </location>
</feature>
<dbReference type="Pfam" id="PF07995">
    <property type="entry name" value="GSDH"/>
    <property type="match status" value="1"/>
</dbReference>
<dbReference type="Proteomes" id="UP000033187">
    <property type="component" value="Chromosome 1"/>
</dbReference>
<dbReference type="KEGG" id="fiy:BN1229_v1_0666"/>
<accession>A0A0D6JBY7</accession>
<sequence length="374" mass="40732">MYWVPIMMAMALPFVSSAEARNRMNTANGSILVETVASGLEHPWSVAYLPDGRLLVTERPGRLRIVTQDGNLSGPLKGVPEVFTSGQGGLLDVALDPAFQRNRFVYLSYAEADKNGAASTAVARGKLDKLGLRELQVIFRQKPKVSGSKHWGSRLVFAPDRTLFITLGERFKFDPAQELSTHLGKVVRINSDGTVPEDNPFVGQQDALPEIWSYGHRNVQGAAINPETGALWVHEMGPEGGDELNVPEAGKNYGWPIVSWGDNYDGTTIPDPPTHPEFSGSVRQWTPVISPSGMTFYTADAIPGWKGSLLIGGLSSESLIRLNLKGNEVVGEERLALGVRIRDVRQSPDGAVHLLTDEKEGKILRLVIDSSTTP</sequence>
<dbReference type="RefSeq" id="WP_244464995.1">
    <property type="nucleotide sequence ID" value="NZ_LN829118.1"/>
</dbReference>
<dbReference type="EMBL" id="LN829119">
    <property type="protein sequence ID" value="CPR16134.1"/>
    <property type="molecule type" value="Genomic_DNA"/>
</dbReference>
<gene>
    <name evidence="3" type="ORF">YBN1229_v1_0666</name>
</gene>
<feature type="chain" id="PRO_5002306071" description="Glucose/Sorbosone dehydrogenase domain-containing protein" evidence="1">
    <location>
        <begin position="21"/>
        <end position="374"/>
    </location>
</feature>
<dbReference type="InterPro" id="IPR011041">
    <property type="entry name" value="Quinoprot_gluc/sorb_DH_b-prop"/>
</dbReference>
<dbReference type="Gene3D" id="2.120.10.30">
    <property type="entry name" value="TolB, C-terminal domain"/>
    <property type="match status" value="1"/>
</dbReference>
<evidence type="ECO:0000256" key="1">
    <source>
        <dbReference type="SAM" id="SignalP"/>
    </source>
</evidence>
<evidence type="ECO:0000313" key="3">
    <source>
        <dbReference type="EMBL" id="CPR16134.1"/>
    </source>
</evidence>
<evidence type="ECO:0000313" key="4">
    <source>
        <dbReference type="Proteomes" id="UP000033187"/>
    </source>
</evidence>
<dbReference type="InterPro" id="IPR011042">
    <property type="entry name" value="6-blade_b-propeller_TolB-like"/>
</dbReference>
<organism evidence="3 4">
    <name type="scientific">Candidatus Filomicrobium marinum</name>
    <dbReference type="NCBI Taxonomy" id="1608628"/>
    <lineage>
        <taxon>Bacteria</taxon>
        <taxon>Pseudomonadati</taxon>
        <taxon>Pseudomonadota</taxon>
        <taxon>Alphaproteobacteria</taxon>
        <taxon>Hyphomicrobiales</taxon>
        <taxon>Hyphomicrobiaceae</taxon>
        <taxon>Filomicrobium</taxon>
    </lineage>
</organism>
<dbReference type="PANTHER" id="PTHR19328">
    <property type="entry name" value="HEDGEHOG-INTERACTING PROTEIN"/>
    <property type="match status" value="1"/>
</dbReference>
<keyword evidence="1" id="KW-0732">Signal</keyword>
<protein>
    <recommendedName>
        <fullName evidence="2">Glucose/Sorbosone dehydrogenase domain-containing protein</fullName>
    </recommendedName>
</protein>
<keyword evidence="4" id="KW-1185">Reference proteome</keyword>
<dbReference type="SUPFAM" id="SSF50952">
    <property type="entry name" value="Soluble quinoprotein glucose dehydrogenase"/>
    <property type="match status" value="1"/>
</dbReference>